<dbReference type="HAMAP" id="MF_00695">
    <property type="entry name" value="HflD_protein"/>
    <property type="match status" value="1"/>
</dbReference>
<name>A0A246HIE9_STEMA</name>
<dbReference type="AlphaFoldDB" id="A0A246HIE9"/>
<evidence type="ECO:0000256" key="2">
    <source>
        <dbReference type="ARBA" id="ARBA00022490"/>
    </source>
</evidence>
<comment type="similarity">
    <text evidence="4">Belongs to the HflD family.</text>
</comment>
<organism evidence="5 6">
    <name type="scientific">Stenotrophomonas maltophilia</name>
    <name type="common">Pseudomonas maltophilia</name>
    <name type="synonym">Xanthomonas maltophilia</name>
    <dbReference type="NCBI Taxonomy" id="40324"/>
    <lineage>
        <taxon>Bacteria</taxon>
        <taxon>Pseudomonadati</taxon>
        <taxon>Pseudomonadota</taxon>
        <taxon>Gammaproteobacteria</taxon>
        <taxon>Lysobacterales</taxon>
        <taxon>Lysobacteraceae</taxon>
        <taxon>Stenotrophomonas</taxon>
        <taxon>Stenotrophomonas maltophilia group</taxon>
    </lineage>
</organism>
<dbReference type="Proteomes" id="UP000198157">
    <property type="component" value="Unassembled WGS sequence"/>
</dbReference>
<dbReference type="NCBIfam" id="NF001246">
    <property type="entry name" value="PRK00218.1-2"/>
    <property type="match status" value="1"/>
</dbReference>
<proteinExistence type="inferred from homology"/>
<evidence type="ECO:0000313" key="6">
    <source>
        <dbReference type="Proteomes" id="UP000198157"/>
    </source>
</evidence>
<dbReference type="SUPFAM" id="SSF101322">
    <property type="entry name" value="YcfC-like"/>
    <property type="match status" value="1"/>
</dbReference>
<keyword evidence="2 4" id="KW-0963">Cytoplasm</keyword>
<evidence type="ECO:0000256" key="3">
    <source>
        <dbReference type="ARBA" id="ARBA00023136"/>
    </source>
</evidence>
<gene>
    <name evidence="4" type="primary">hflD</name>
    <name evidence="5" type="ORF">CEE60_17990</name>
</gene>
<sequence length="204" mass="22190">MSFSVDDRVLALAGIAQALQQVRRIAETGHSEAAVVRTAVDSVFRIDAASPQEIYGSASNVAPGLRLLHNYLSSQGQDEHLPRLALSVLQLERRFVREHEIVAKVSAGIERAQAKASELGDSAHPDVLAALGGLYADTISNLKPRVMVQGNPHYLGQAGVVAEIRALLLAAVRSAVLWRQTGGQYWDFLFSRKTMLEAVARQLR</sequence>
<dbReference type="GO" id="GO:0005737">
    <property type="term" value="C:cytoplasm"/>
    <property type="evidence" value="ECO:0007669"/>
    <property type="project" value="UniProtKB-SubCell"/>
</dbReference>
<dbReference type="PANTHER" id="PTHR38100">
    <property type="entry name" value="HIGH FREQUENCY LYSOGENIZATION PROTEIN HFLD"/>
    <property type="match status" value="1"/>
</dbReference>
<keyword evidence="3 4" id="KW-0472">Membrane</keyword>
<keyword evidence="1 4" id="KW-1003">Cell membrane</keyword>
<dbReference type="InterPro" id="IPR035932">
    <property type="entry name" value="HflD-like_sf"/>
</dbReference>
<accession>A0A246HIE9</accession>
<comment type="caution">
    <text evidence="5">The sequence shown here is derived from an EMBL/GenBank/DDBJ whole genome shotgun (WGS) entry which is preliminary data.</text>
</comment>
<dbReference type="NCBIfam" id="NF001250">
    <property type="entry name" value="PRK00218.1-6"/>
    <property type="match status" value="1"/>
</dbReference>
<dbReference type="EMBL" id="NIVS01000054">
    <property type="protein sequence ID" value="OWQ50204.1"/>
    <property type="molecule type" value="Genomic_DNA"/>
</dbReference>
<evidence type="ECO:0000256" key="4">
    <source>
        <dbReference type="HAMAP-Rule" id="MF_00695"/>
    </source>
</evidence>
<protein>
    <recommendedName>
        <fullName evidence="4">High frequency lysogenization protein HflD homolog</fullName>
    </recommendedName>
</protein>
<evidence type="ECO:0000256" key="1">
    <source>
        <dbReference type="ARBA" id="ARBA00022475"/>
    </source>
</evidence>
<evidence type="ECO:0000313" key="5">
    <source>
        <dbReference type="EMBL" id="OWQ50204.1"/>
    </source>
</evidence>
<dbReference type="Gene3D" id="1.10.3890.10">
    <property type="entry name" value="HflD-like"/>
    <property type="match status" value="1"/>
</dbReference>
<reference evidence="5 6" key="1">
    <citation type="submission" date="2017-06" db="EMBL/GenBank/DDBJ databases">
        <authorList>
            <person name="Kim H.J."/>
            <person name="Triplett B.A."/>
        </authorList>
    </citation>
    <scope>NUCLEOTIDE SEQUENCE [LARGE SCALE GENOMIC DNA]</scope>
    <source>
        <strain evidence="5 6">13146</strain>
    </source>
</reference>
<dbReference type="PANTHER" id="PTHR38100:SF1">
    <property type="entry name" value="HIGH FREQUENCY LYSOGENIZATION PROTEIN HFLD"/>
    <property type="match status" value="1"/>
</dbReference>
<dbReference type="GO" id="GO:0005886">
    <property type="term" value="C:plasma membrane"/>
    <property type="evidence" value="ECO:0007669"/>
    <property type="project" value="UniProtKB-SubCell"/>
</dbReference>
<comment type="subcellular location">
    <subcellularLocation>
        <location evidence="4">Cytoplasm</location>
    </subcellularLocation>
    <subcellularLocation>
        <location evidence="4">Cell membrane</location>
        <topology evidence="4">Peripheral membrane protein</topology>
        <orientation evidence="4">Cytoplasmic side</orientation>
    </subcellularLocation>
</comment>
<dbReference type="Pfam" id="PF04356">
    <property type="entry name" value="DUF489"/>
    <property type="match status" value="1"/>
</dbReference>
<dbReference type="OrthoDB" id="9788031at2"/>
<dbReference type="InterPro" id="IPR007451">
    <property type="entry name" value="HflD"/>
</dbReference>